<evidence type="ECO:0000313" key="3">
    <source>
        <dbReference type="EMBL" id="GGZ67614.1"/>
    </source>
</evidence>
<keyword evidence="4" id="KW-1185">Reference proteome</keyword>
<evidence type="ECO:0000313" key="4">
    <source>
        <dbReference type="Proteomes" id="UP000643403"/>
    </source>
</evidence>
<proteinExistence type="predicted"/>
<feature type="transmembrane region" description="Helical" evidence="1">
    <location>
        <begin position="51"/>
        <end position="67"/>
    </location>
</feature>
<feature type="chain" id="PRO_5045160170" description="Ketosynthase" evidence="2">
    <location>
        <begin position="21"/>
        <end position="229"/>
    </location>
</feature>
<feature type="signal peptide" evidence="2">
    <location>
        <begin position="1"/>
        <end position="20"/>
    </location>
</feature>
<name>A0ABQ3C834_9GAMM</name>
<sequence>MNVALARLLLSAAYPLLAHAASATHDPRLAALALLDIVLILLVLPLAQRRAGAWLTVAGATALLWWMQHSVLLPVLLLLPPVLFPWLVAWWFARTLLPGRVPLISRIVGGLEGCAPADLAPPLKSYTRGLTRLWAIVLAGIGLANLLLGIIAVPDGLLVRLGYTPVVTVPQVMWSLFANMLDYGVAGLLMAVEYLVRIRLFPDRPYRSFPQFIRRLGALGPAFWRDVMR</sequence>
<organism evidence="3 4">
    <name type="scientific">Cognatilysobacter xinjiangensis</name>
    <dbReference type="NCBI Taxonomy" id="546892"/>
    <lineage>
        <taxon>Bacteria</taxon>
        <taxon>Pseudomonadati</taxon>
        <taxon>Pseudomonadota</taxon>
        <taxon>Gammaproteobacteria</taxon>
        <taxon>Lysobacterales</taxon>
        <taxon>Lysobacteraceae</taxon>
        <taxon>Cognatilysobacter</taxon>
    </lineage>
</organism>
<evidence type="ECO:0000256" key="2">
    <source>
        <dbReference type="SAM" id="SignalP"/>
    </source>
</evidence>
<evidence type="ECO:0008006" key="5">
    <source>
        <dbReference type="Google" id="ProtNLM"/>
    </source>
</evidence>
<keyword evidence="1" id="KW-0472">Membrane</keyword>
<accession>A0ABQ3C834</accession>
<keyword evidence="1" id="KW-1133">Transmembrane helix</keyword>
<dbReference type="RefSeq" id="WP_189449927.1">
    <property type="nucleotide sequence ID" value="NZ_BMXY01000003.1"/>
</dbReference>
<feature type="transmembrane region" description="Helical" evidence="1">
    <location>
        <begin position="30"/>
        <end position="46"/>
    </location>
</feature>
<keyword evidence="1" id="KW-0812">Transmembrane</keyword>
<gene>
    <name evidence="3" type="ORF">GCM10008101_22350</name>
</gene>
<dbReference type="EMBL" id="BMXY01000003">
    <property type="protein sequence ID" value="GGZ67614.1"/>
    <property type="molecule type" value="Genomic_DNA"/>
</dbReference>
<feature type="transmembrane region" description="Helical" evidence="1">
    <location>
        <begin position="173"/>
        <end position="196"/>
    </location>
</feature>
<feature type="transmembrane region" description="Helical" evidence="1">
    <location>
        <begin position="133"/>
        <end position="153"/>
    </location>
</feature>
<dbReference type="Proteomes" id="UP000643403">
    <property type="component" value="Unassembled WGS sequence"/>
</dbReference>
<keyword evidence="2" id="KW-0732">Signal</keyword>
<comment type="caution">
    <text evidence="3">The sequence shown here is derived from an EMBL/GenBank/DDBJ whole genome shotgun (WGS) entry which is preliminary data.</text>
</comment>
<reference evidence="4" key="1">
    <citation type="journal article" date="2019" name="Int. J. Syst. Evol. Microbiol.">
        <title>The Global Catalogue of Microorganisms (GCM) 10K type strain sequencing project: providing services to taxonomists for standard genome sequencing and annotation.</title>
        <authorList>
            <consortium name="The Broad Institute Genomics Platform"/>
            <consortium name="The Broad Institute Genome Sequencing Center for Infectious Disease"/>
            <person name="Wu L."/>
            <person name="Ma J."/>
        </authorList>
    </citation>
    <scope>NUCLEOTIDE SEQUENCE [LARGE SCALE GENOMIC DNA]</scope>
    <source>
        <strain evidence="4">KCTC 22558</strain>
    </source>
</reference>
<evidence type="ECO:0000256" key="1">
    <source>
        <dbReference type="SAM" id="Phobius"/>
    </source>
</evidence>
<feature type="transmembrane region" description="Helical" evidence="1">
    <location>
        <begin position="73"/>
        <end position="93"/>
    </location>
</feature>
<protein>
    <recommendedName>
        <fullName evidence="5">Ketosynthase</fullName>
    </recommendedName>
</protein>